<evidence type="ECO:0000256" key="1">
    <source>
        <dbReference type="SAM" id="SignalP"/>
    </source>
</evidence>
<dbReference type="PROSITE" id="PS51257">
    <property type="entry name" value="PROKAR_LIPOPROTEIN"/>
    <property type="match status" value="1"/>
</dbReference>
<protein>
    <recommendedName>
        <fullName evidence="4">Lipoprotein</fullName>
    </recommendedName>
</protein>
<proteinExistence type="predicted"/>
<feature type="chain" id="PRO_5031137505" description="Lipoprotein" evidence="1">
    <location>
        <begin position="18"/>
        <end position="138"/>
    </location>
</feature>
<accession>A0A7U7I899</accession>
<dbReference type="EMBL" id="CAJFCI010000028">
    <property type="protein sequence ID" value="CAD5106886.1"/>
    <property type="molecule type" value="Genomic_DNA"/>
</dbReference>
<dbReference type="Proteomes" id="UP000583387">
    <property type="component" value="Unassembled WGS sequence"/>
</dbReference>
<evidence type="ECO:0008006" key="4">
    <source>
        <dbReference type="Google" id="ProtNLM"/>
    </source>
</evidence>
<organism evidence="2 3">
    <name type="scientific">Zestomonas carbonaria</name>
    <dbReference type="NCBI Taxonomy" id="2762745"/>
    <lineage>
        <taxon>Bacteria</taxon>
        <taxon>Pseudomonadati</taxon>
        <taxon>Pseudomonadota</taxon>
        <taxon>Gammaproteobacteria</taxon>
        <taxon>Pseudomonadales</taxon>
        <taxon>Pseudomonadaceae</taxon>
        <taxon>Zestomonas</taxon>
    </lineage>
</organism>
<feature type="signal peptide" evidence="1">
    <location>
        <begin position="1"/>
        <end position="17"/>
    </location>
</feature>
<dbReference type="RefSeq" id="WP_187670245.1">
    <property type="nucleotide sequence ID" value="NZ_CAJFCI010000028.1"/>
</dbReference>
<reference evidence="2 3" key="1">
    <citation type="submission" date="2020-08" db="EMBL/GenBank/DDBJ databases">
        <authorList>
            <person name="Criscuolo A."/>
        </authorList>
    </citation>
    <scope>NUCLEOTIDE SEQUENCE [LARGE SCALE GENOMIC DNA]</scope>
    <source>
        <strain evidence="2">CIP111764</strain>
    </source>
</reference>
<sequence length="138" mass="15622">MRHLLVAAASLMLGACAAPLPQPDPRQAWVELYTPAVNLLMADRLDRKYWPDGRYFQVSPGAHELEARFQFEAGRGGIGMDRDSTRITCDIRVRYDDFAAGQRYRLEADSMGLTVRAWLYDSQRNPLVEGEVTRCGPF</sequence>
<gene>
    <name evidence="2" type="ORF">PSEWESI4_01153</name>
</gene>
<keyword evidence="3" id="KW-1185">Reference proteome</keyword>
<evidence type="ECO:0000313" key="2">
    <source>
        <dbReference type="EMBL" id="CAD5106886.1"/>
    </source>
</evidence>
<keyword evidence="1" id="KW-0732">Signal</keyword>
<name>A0A7U7I899_9GAMM</name>
<evidence type="ECO:0000313" key="3">
    <source>
        <dbReference type="Proteomes" id="UP000583387"/>
    </source>
</evidence>
<comment type="caution">
    <text evidence="2">The sequence shown here is derived from an EMBL/GenBank/DDBJ whole genome shotgun (WGS) entry which is preliminary data.</text>
</comment>
<dbReference type="AlphaFoldDB" id="A0A7U7I899"/>